<name>A0ABS1IUW1_9GAMM</name>
<keyword evidence="1" id="KW-1133">Transmembrane helix</keyword>
<comment type="caution">
    <text evidence="2">The sequence shown here is derived from an EMBL/GenBank/DDBJ whole genome shotgun (WGS) entry which is preliminary data.</text>
</comment>
<evidence type="ECO:0000313" key="3">
    <source>
        <dbReference type="Proteomes" id="UP001296921"/>
    </source>
</evidence>
<dbReference type="RefSeq" id="WP_218468425.1">
    <property type="nucleotide sequence ID" value="NZ_JADRCR010000012.1"/>
</dbReference>
<gene>
    <name evidence="2" type="primary">trbI</name>
    <name evidence="2" type="ORF">I2494_17840</name>
</gene>
<dbReference type="EMBL" id="JADRCR010000012">
    <property type="protein sequence ID" value="MBK5145544.1"/>
    <property type="molecule type" value="Genomic_DNA"/>
</dbReference>
<reference evidence="2 3" key="1">
    <citation type="submission" date="2020-11" db="EMBL/GenBank/DDBJ databases">
        <title>Insectihabitans protaetiae gen. nov. sp. nov. and Insectihabitans allomyrinae sp. nov., isolated from larvae of Protaetia brevitarsis seulensis and Allomyrina dichotoma, respectively.</title>
        <authorList>
            <person name="Lee S.D."/>
            <person name="Byeon Y.-S."/>
            <person name="Kim S.-M."/>
            <person name="Yang H.L."/>
            <person name="Kim I.S."/>
        </authorList>
    </citation>
    <scope>NUCLEOTIDE SEQUENCE [LARGE SCALE GENOMIC DNA]</scope>
    <source>
        <strain evidence="2 3">BWR-B9</strain>
    </source>
</reference>
<sequence length="131" mass="14694">MKTSKEKTIKRSPRRQRCLKASLAAIVFICLLNAGITLLLVLWLAPAHKSIVTFDMKSTVDQFMEQAASRSLSEEQSAVLSAKFTDALNTSLIQYQEENRALILVKPAVVFGAKDITADIQHDVSEWMRKE</sequence>
<keyword evidence="1" id="KW-0812">Transmembrane</keyword>
<proteinExistence type="predicted"/>
<dbReference type="Proteomes" id="UP001296921">
    <property type="component" value="Unassembled WGS sequence"/>
</dbReference>
<protein>
    <submittedName>
        <fullName evidence="2">Type-F conjugative transfer system protein TrbI</fullName>
    </submittedName>
</protein>
<keyword evidence="3" id="KW-1185">Reference proteome</keyword>
<keyword evidence="1" id="KW-0472">Membrane</keyword>
<feature type="transmembrane region" description="Helical" evidence="1">
    <location>
        <begin position="21"/>
        <end position="45"/>
    </location>
</feature>
<dbReference type="Pfam" id="PF09677">
    <property type="entry name" value="TrbI_Ftype"/>
    <property type="match status" value="1"/>
</dbReference>
<evidence type="ECO:0000256" key="1">
    <source>
        <dbReference type="SAM" id="Phobius"/>
    </source>
</evidence>
<accession>A0ABS1IUW1</accession>
<organism evidence="2 3">
    <name type="scientific">Limnobaculum allomyrinae</name>
    <dbReference type="NCBI Taxonomy" id="2791986"/>
    <lineage>
        <taxon>Bacteria</taxon>
        <taxon>Pseudomonadati</taxon>
        <taxon>Pseudomonadota</taxon>
        <taxon>Gammaproteobacteria</taxon>
        <taxon>Enterobacterales</taxon>
        <taxon>Budviciaceae</taxon>
        <taxon>Limnobaculum</taxon>
    </lineage>
</organism>
<dbReference type="NCBIfam" id="TIGR02744">
    <property type="entry name" value="TrbI_Ftype"/>
    <property type="match status" value="1"/>
</dbReference>
<evidence type="ECO:0000313" key="2">
    <source>
        <dbReference type="EMBL" id="MBK5145544.1"/>
    </source>
</evidence>
<dbReference type="InterPro" id="IPR014115">
    <property type="entry name" value="TrbI_Ftype"/>
</dbReference>